<dbReference type="EMBL" id="CP060723">
    <property type="protein sequence ID" value="QNN44499.1"/>
    <property type="molecule type" value="Genomic_DNA"/>
</dbReference>
<accession>A0A7G9QMC4</accession>
<sequence length="411" mass="47899">MDGQELKILFNHDKAYLTPDRPMTFEQIGLPEIAKKGFKSPAYWTFIVKRYFEHERKIFCEVLSYHTGETEFESNQKEISGILNTLKTVTFKSIDTGGLLETLSGGRQSSFYHPRYIPTNRVTHYPGVELFVRPHQKRTFTETFFIALKNVHFISGGVSFNLTIQGQNKPSQFTILNEDIREEFDAIKNYFANVLKTKKIQVTATAELSDNEIISKFATSPEIDKINRELIENVKFDFLRAAKKKTAINVDKNLFTMEEYFDAFTDNKLKPGTFYINDNNFLEDLLNVSATKHYKHLRYLSSKHATEVMKLRFTQNPFSFFFLIQGEMNYHIVWETLNTAEATYIWSIEKAPDVLKSTLKQMEDIINLIKSKGRTAYLIIEEDSFSRVYHDYTEPADGFVKWKSEIERILT</sequence>
<protein>
    <submittedName>
        <fullName evidence="1">Uncharacterized protein</fullName>
    </submittedName>
</protein>
<gene>
    <name evidence="1" type="ORF">H9L23_10670</name>
</gene>
<dbReference type="AlphaFoldDB" id="A0A7G9QMC4"/>
<keyword evidence="2" id="KW-1185">Reference proteome</keyword>
<dbReference type="KEGG" id="proe:H9L23_10670"/>
<evidence type="ECO:0000313" key="1">
    <source>
        <dbReference type="EMBL" id="QNN44499.1"/>
    </source>
</evidence>
<proteinExistence type="predicted"/>
<dbReference type="Proteomes" id="UP000515806">
    <property type="component" value="Chromosome"/>
</dbReference>
<name>A0A7G9QMC4_9SPHI</name>
<organism evidence="1 2">
    <name type="scientific">Pedobacter roseus</name>
    <dbReference type="NCBI Taxonomy" id="336820"/>
    <lineage>
        <taxon>Bacteria</taxon>
        <taxon>Pseudomonadati</taxon>
        <taxon>Bacteroidota</taxon>
        <taxon>Sphingobacteriia</taxon>
        <taxon>Sphingobacteriales</taxon>
        <taxon>Sphingobacteriaceae</taxon>
        <taxon>Pedobacter</taxon>
    </lineage>
</organism>
<reference evidence="1 2" key="1">
    <citation type="submission" date="2020-08" db="EMBL/GenBank/DDBJ databases">
        <title>Genome sequence of Pedobacter roseus KACC 11594T.</title>
        <authorList>
            <person name="Hyun D.-W."/>
            <person name="Bae J.-W."/>
        </authorList>
    </citation>
    <scope>NUCLEOTIDE SEQUENCE [LARGE SCALE GENOMIC DNA]</scope>
    <source>
        <strain evidence="1 2">KACC 11594</strain>
    </source>
</reference>
<evidence type="ECO:0000313" key="2">
    <source>
        <dbReference type="Proteomes" id="UP000515806"/>
    </source>
</evidence>
<dbReference type="RefSeq" id="WP_187594941.1">
    <property type="nucleotide sequence ID" value="NZ_CP060723.1"/>
</dbReference>